<protein>
    <recommendedName>
        <fullName evidence="4">Tubby C-terminal domain-containing protein</fullName>
    </recommendedName>
</protein>
<reference evidence="2 3" key="1">
    <citation type="submission" date="2012-04" db="EMBL/GenBank/DDBJ databases">
        <title>The Genome Sequence of Saprolegnia declina VS20.</title>
        <authorList>
            <consortium name="The Broad Institute Genome Sequencing Platform"/>
            <person name="Russ C."/>
            <person name="Nusbaum C."/>
            <person name="Tyler B."/>
            <person name="van West P."/>
            <person name="Dieguez-Uribeondo J."/>
            <person name="de Bruijn I."/>
            <person name="Tripathy S."/>
            <person name="Jiang R."/>
            <person name="Young S.K."/>
            <person name="Zeng Q."/>
            <person name="Gargeya S."/>
            <person name="Fitzgerald M."/>
            <person name="Haas B."/>
            <person name="Abouelleil A."/>
            <person name="Alvarado L."/>
            <person name="Arachchi H.M."/>
            <person name="Berlin A."/>
            <person name="Chapman S.B."/>
            <person name="Goldberg J."/>
            <person name="Griggs A."/>
            <person name="Gujja S."/>
            <person name="Hansen M."/>
            <person name="Howarth C."/>
            <person name="Imamovic A."/>
            <person name="Larimer J."/>
            <person name="McCowen C."/>
            <person name="Montmayeur A."/>
            <person name="Murphy C."/>
            <person name="Neiman D."/>
            <person name="Pearson M."/>
            <person name="Priest M."/>
            <person name="Roberts A."/>
            <person name="Saif S."/>
            <person name="Shea T."/>
            <person name="Sisk P."/>
            <person name="Sykes S."/>
            <person name="Wortman J."/>
            <person name="Nusbaum C."/>
            <person name="Birren B."/>
        </authorList>
    </citation>
    <scope>NUCLEOTIDE SEQUENCE [LARGE SCALE GENOMIC DNA]</scope>
    <source>
        <strain evidence="2 3">VS20</strain>
    </source>
</reference>
<evidence type="ECO:0008006" key="4">
    <source>
        <dbReference type="Google" id="ProtNLM"/>
    </source>
</evidence>
<dbReference type="eggNOG" id="ENOG502S2BZ">
    <property type="taxonomic scope" value="Eukaryota"/>
</dbReference>
<name>T0Q2Z2_SAPDV</name>
<dbReference type="OMA" id="QDWFVND"/>
<organism evidence="2 3">
    <name type="scientific">Saprolegnia diclina (strain VS20)</name>
    <dbReference type="NCBI Taxonomy" id="1156394"/>
    <lineage>
        <taxon>Eukaryota</taxon>
        <taxon>Sar</taxon>
        <taxon>Stramenopiles</taxon>
        <taxon>Oomycota</taxon>
        <taxon>Saprolegniomycetes</taxon>
        <taxon>Saprolegniales</taxon>
        <taxon>Saprolegniaceae</taxon>
        <taxon>Saprolegnia</taxon>
    </lineage>
</organism>
<evidence type="ECO:0000313" key="2">
    <source>
        <dbReference type="EMBL" id="EQC27775.1"/>
    </source>
</evidence>
<proteinExistence type="predicted"/>
<dbReference type="Proteomes" id="UP000030762">
    <property type="component" value="Unassembled WGS sequence"/>
</dbReference>
<feature type="compositionally biased region" description="Basic and acidic residues" evidence="1">
    <location>
        <begin position="8"/>
        <end position="21"/>
    </location>
</feature>
<gene>
    <name evidence="2" type="ORF">SDRG_14359</name>
</gene>
<dbReference type="AlphaFoldDB" id="T0Q2Z2"/>
<dbReference type="GeneID" id="19955086"/>
<accession>T0Q2Z2</accession>
<feature type="region of interest" description="Disordered" evidence="1">
    <location>
        <begin position="1"/>
        <end position="79"/>
    </location>
</feature>
<dbReference type="VEuPathDB" id="FungiDB:SDRG_14359"/>
<dbReference type="OrthoDB" id="159475at2759"/>
<sequence length="307" mass="34172">MQASPCVDRSKKATEVRRETHLSPAHVALSSKLQAQFQEADSDDDDASQDWFVNDRPVPEKTDAPPADATVVPAPPVEPEKRRSVIVDAEDDDVALRKSPLGFLHLRPADTGVLIMELCLSDQTMLKQYGAKYFKIYLPQVTETQQDFCLYGRSCANKLKIRFSLSETKACKRNNPSYAGKLSVAPTPLGKRYKMVCPHIKQRSVFTLELRDGKHELDVQLQPQNTLMSLLRGKAAPKDATQTCSSVLEKFTNPLVDVKCPKTATSWLRIDKEGDAAASKFFVHYTKPFSMFQSAAIAVAVQSNLLE</sequence>
<keyword evidence="3" id="KW-1185">Reference proteome</keyword>
<dbReference type="InParanoid" id="T0Q2Z2"/>
<dbReference type="RefSeq" id="XP_008618705.1">
    <property type="nucleotide sequence ID" value="XM_008620483.1"/>
</dbReference>
<dbReference type="EMBL" id="JH767202">
    <property type="protein sequence ID" value="EQC27775.1"/>
    <property type="molecule type" value="Genomic_DNA"/>
</dbReference>
<evidence type="ECO:0000256" key="1">
    <source>
        <dbReference type="SAM" id="MobiDB-lite"/>
    </source>
</evidence>
<evidence type="ECO:0000313" key="3">
    <source>
        <dbReference type="Proteomes" id="UP000030762"/>
    </source>
</evidence>